<name>A0A0G4H8G8_9ALVE</name>
<sequence length="345" mass="39902">MRSRNWWMKSLSKATRYCKTRLAGTPQIVQGCVLGCLLTALLCYSFTFLFMSSASVQDHFVMPSHKSHGSETTSLQSCNWTVVTALYDIRREGFDGRSFEQYQRWFMDTLSSVDDPMVVFVRGSEVELVRKARGMNPLRIIVEEEYPLQWAEPTVEKILKDPLWIEKLKYPQDIGNRLTAYTTLQHSKFPWLVRAIEENPFGTTHFTWIDGGLSRLFLAAETQAVPERKCHEELQIIKGNLGDLWDSEERKKWTVEKAIGSSNNFFRGGFFGGSKSAVLSVSQKMLFCFFFDMLAKGRVDNEQITFWLVFLKAPELFRVFEPKQQDDPFAWTKTVLKWSGSAHYE</sequence>
<dbReference type="VEuPathDB" id="CryptoDB:Cvel_25138"/>
<evidence type="ECO:0000313" key="1">
    <source>
        <dbReference type="EMBL" id="CEM40218.1"/>
    </source>
</evidence>
<gene>
    <name evidence="1" type="ORF">Cvel_25138</name>
</gene>
<dbReference type="EMBL" id="CDMZ01001996">
    <property type="protein sequence ID" value="CEM40218.1"/>
    <property type="molecule type" value="Genomic_DNA"/>
</dbReference>
<reference evidence="1" key="1">
    <citation type="submission" date="2014-11" db="EMBL/GenBank/DDBJ databases">
        <authorList>
            <person name="Otto D Thomas"/>
            <person name="Naeem Raeece"/>
        </authorList>
    </citation>
    <scope>NUCLEOTIDE SEQUENCE</scope>
</reference>
<dbReference type="PROSITE" id="PS51257">
    <property type="entry name" value="PROKAR_LIPOPROTEIN"/>
    <property type="match status" value="1"/>
</dbReference>
<proteinExistence type="predicted"/>
<accession>A0A0G4H8G8</accession>
<protein>
    <submittedName>
        <fullName evidence="1">Uncharacterized protein</fullName>
    </submittedName>
</protein>
<dbReference type="InterPro" id="IPR011735">
    <property type="entry name" value="WlaTC/HtrL_glycosyltransf"/>
</dbReference>
<organism evidence="1">
    <name type="scientific">Chromera velia CCMP2878</name>
    <dbReference type="NCBI Taxonomy" id="1169474"/>
    <lineage>
        <taxon>Eukaryota</taxon>
        <taxon>Sar</taxon>
        <taxon>Alveolata</taxon>
        <taxon>Colpodellida</taxon>
        <taxon>Chromeraceae</taxon>
        <taxon>Chromera</taxon>
    </lineage>
</organism>
<dbReference type="AlphaFoldDB" id="A0A0G4H8G8"/>
<dbReference type="Pfam" id="PF09612">
    <property type="entry name" value="HtrL_YibB"/>
    <property type="match status" value="1"/>
</dbReference>